<protein>
    <submittedName>
        <fullName evidence="1">Uncharacterized protein</fullName>
    </submittedName>
</protein>
<keyword evidence="2" id="KW-1185">Reference proteome</keyword>
<evidence type="ECO:0000313" key="1">
    <source>
        <dbReference type="EMBL" id="KAK0631681.1"/>
    </source>
</evidence>
<proteinExistence type="predicted"/>
<reference evidence="1" key="1">
    <citation type="submission" date="2023-06" db="EMBL/GenBank/DDBJ databases">
        <title>Genome-scale phylogeny and comparative genomics of the fungal order Sordariales.</title>
        <authorList>
            <consortium name="Lawrence Berkeley National Laboratory"/>
            <person name="Hensen N."/>
            <person name="Bonometti L."/>
            <person name="Westerberg I."/>
            <person name="Brannstrom I.O."/>
            <person name="Guillou S."/>
            <person name="Cros-Aarteil S."/>
            <person name="Calhoun S."/>
            <person name="Haridas S."/>
            <person name="Kuo A."/>
            <person name="Mondo S."/>
            <person name="Pangilinan J."/>
            <person name="Riley R."/>
            <person name="Labutti K."/>
            <person name="Andreopoulos B."/>
            <person name="Lipzen A."/>
            <person name="Chen C."/>
            <person name="Yanf M."/>
            <person name="Daum C."/>
            <person name="Ng V."/>
            <person name="Clum A."/>
            <person name="Steindorff A."/>
            <person name="Ohm R."/>
            <person name="Martin F."/>
            <person name="Silar P."/>
            <person name="Natvig D."/>
            <person name="Lalanne C."/>
            <person name="Gautier V."/>
            <person name="Ament-Velasquez S.L."/>
            <person name="Kruys A."/>
            <person name="Hutchinson M.I."/>
            <person name="Powell A.J."/>
            <person name="Barry K."/>
            <person name="Miller A.N."/>
            <person name="Grigoriev I.V."/>
            <person name="Debuchy R."/>
            <person name="Gladieux P."/>
            <person name="Thoren M.H."/>
            <person name="Johannesson H."/>
        </authorList>
    </citation>
    <scope>NUCLEOTIDE SEQUENCE</scope>
    <source>
        <strain evidence="1">CBS 606.72</strain>
    </source>
</reference>
<evidence type="ECO:0000313" key="2">
    <source>
        <dbReference type="Proteomes" id="UP001175000"/>
    </source>
</evidence>
<organism evidence="1 2">
    <name type="scientific">Immersiella caudata</name>
    <dbReference type="NCBI Taxonomy" id="314043"/>
    <lineage>
        <taxon>Eukaryota</taxon>
        <taxon>Fungi</taxon>
        <taxon>Dikarya</taxon>
        <taxon>Ascomycota</taxon>
        <taxon>Pezizomycotina</taxon>
        <taxon>Sordariomycetes</taxon>
        <taxon>Sordariomycetidae</taxon>
        <taxon>Sordariales</taxon>
        <taxon>Lasiosphaeriaceae</taxon>
        <taxon>Immersiella</taxon>
    </lineage>
</organism>
<accession>A0AA39XCZ9</accession>
<gene>
    <name evidence="1" type="ORF">B0T14DRAFT_7488</name>
</gene>
<comment type="caution">
    <text evidence="1">The sequence shown here is derived from an EMBL/GenBank/DDBJ whole genome shotgun (WGS) entry which is preliminary data.</text>
</comment>
<name>A0AA39XCZ9_9PEZI</name>
<dbReference type="EMBL" id="JAULSU010000001">
    <property type="protein sequence ID" value="KAK0631681.1"/>
    <property type="molecule type" value="Genomic_DNA"/>
</dbReference>
<sequence length="208" mass="23277">MHQRAGCSDAIAFLACDGYVGSRIFLLGNYEVARDRKPPPMSRRAPRPLLRAIARCQHSQLVKIGRWWARCEAWGDAVVCSLAAKRGMRNSTTGGKREDVIGRGKHGVNKSRRRLVSGVGTRLRLGSHASLWLTVQPCSYALSITTRPPEARHPWIGLGSSMASDSSSASQNFPFRIWSWFSSIDLRSMLQLPENSVKPISRLLPWHW</sequence>
<dbReference type="AlphaFoldDB" id="A0AA39XCZ9"/>
<dbReference type="Proteomes" id="UP001175000">
    <property type="component" value="Unassembled WGS sequence"/>
</dbReference>